<comment type="caution">
    <text evidence="2">The sequence shown here is derived from an EMBL/GenBank/DDBJ whole genome shotgun (WGS) entry which is preliminary data.</text>
</comment>
<dbReference type="Proteomes" id="UP000499080">
    <property type="component" value="Unassembled WGS sequence"/>
</dbReference>
<dbReference type="EMBL" id="BGPR01009115">
    <property type="protein sequence ID" value="GBN38077.1"/>
    <property type="molecule type" value="Genomic_DNA"/>
</dbReference>
<accession>A0A4Y2NJ47</accession>
<evidence type="ECO:0008006" key="4">
    <source>
        <dbReference type="Google" id="ProtNLM"/>
    </source>
</evidence>
<evidence type="ECO:0000256" key="1">
    <source>
        <dbReference type="SAM" id="MobiDB-lite"/>
    </source>
</evidence>
<feature type="region of interest" description="Disordered" evidence="1">
    <location>
        <begin position="63"/>
        <end position="88"/>
    </location>
</feature>
<gene>
    <name evidence="2" type="ORF">AVEN_125205_1</name>
</gene>
<proteinExistence type="predicted"/>
<sequence>MFQGKDNIERVSKLRVANGEVIRPIQRIYPLEMSSTEISKSVQKNIESVTDITDNANRLHTVSNEHSSQVDTHQKEQSQTVKKTRCGRRIVPVKRMDL</sequence>
<evidence type="ECO:0000313" key="2">
    <source>
        <dbReference type="EMBL" id="GBN38077.1"/>
    </source>
</evidence>
<keyword evidence="3" id="KW-1185">Reference proteome</keyword>
<organism evidence="2 3">
    <name type="scientific">Araneus ventricosus</name>
    <name type="common">Orbweaver spider</name>
    <name type="synonym">Epeira ventricosa</name>
    <dbReference type="NCBI Taxonomy" id="182803"/>
    <lineage>
        <taxon>Eukaryota</taxon>
        <taxon>Metazoa</taxon>
        <taxon>Ecdysozoa</taxon>
        <taxon>Arthropoda</taxon>
        <taxon>Chelicerata</taxon>
        <taxon>Arachnida</taxon>
        <taxon>Araneae</taxon>
        <taxon>Araneomorphae</taxon>
        <taxon>Entelegynae</taxon>
        <taxon>Araneoidea</taxon>
        <taxon>Araneidae</taxon>
        <taxon>Araneus</taxon>
    </lineage>
</organism>
<protein>
    <recommendedName>
        <fullName evidence="4">DUF5641 domain-containing protein</fullName>
    </recommendedName>
</protein>
<dbReference type="OrthoDB" id="6426986at2759"/>
<name>A0A4Y2NJ47_ARAVE</name>
<reference evidence="2 3" key="1">
    <citation type="journal article" date="2019" name="Sci. Rep.">
        <title>Orb-weaving spider Araneus ventricosus genome elucidates the spidroin gene catalogue.</title>
        <authorList>
            <person name="Kono N."/>
            <person name="Nakamura H."/>
            <person name="Ohtoshi R."/>
            <person name="Moran D.A.P."/>
            <person name="Shinohara A."/>
            <person name="Yoshida Y."/>
            <person name="Fujiwara M."/>
            <person name="Mori M."/>
            <person name="Tomita M."/>
            <person name="Arakawa K."/>
        </authorList>
    </citation>
    <scope>NUCLEOTIDE SEQUENCE [LARGE SCALE GENOMIC DNA]</scope>
</reference>
<evidence type="ECO:0000313" key="3">
    <source>
        <dbReference type="Proteomes" id="UP000499080"/>
    </source>
</evidence>
<dbReference type="AlphaFoldDB" id="A0A4Y2NJ47"/>
<feature type="compositionally biased region" description="Polar residues" evidence="1">
    <location>
        <begin position="63"/>
        <end position="81"/>
    </location>
</feature>